<proteinExistence type="predicted"/>
<dbReference type="RefSeq" id="WP_147084660.1">
    <property type="nucleotide sequence ID" value="NZ_VORM01000003.1"/>
</dbReference>
<dbReference type="EMBL" id="VORO01000001">
    <property type="protein sequence ID" value="TXD91198.1"/>
    <property type="molecule type" value="Genomic_DNA"/>
</dbReference>
<dbReference type="Pfam" id="PF07949">
    <property type="entry name" value="YbbR"/>
    <property type="match status" value="1"/>
</dbReference>
<dbReference type="AlphaFoldDB" id="A0A5C6ZLI0"/>
<dbReference type="PANTHER" id="PTHR37804">
    <property type="entry name" value="CDAA REGULATORY PROTEIN CDAR"/>
    <property type="match status" value="1"/>
</dbReference>
<name>A0A5C6ZLI0_9FLAO</name>
<evidence type="ECO:0000313" key="1">
    <source>
        <dbReference type="EMBL" id="TXD91198.1"/>
    </source>
</evidence>
<sequence>MFTSLKKKLSKSIKNRRLHVFGLFLLLSFSIWVFTKFSHTYTETATIKLNYTNLPDHKIIAMDSVPEIKVRVSAFGFRLLSYYFSNQSMNVDLEKDTYIANASYVWLANKAQKQIEERMGASIEVLSVNPDTVRFNFDTLTVKKVPVRLRSSISYALGYNSMDSLRVKPDSIKIIGTVKGVSAIDSIVTQDLKLSNVNSNIQQTVELKLPNADGQLKFSAENVKVSLKVEKFTEGTLEVPVDISNLPEDKQINYFPKTIKVFYYVSLSNYKAITASDFKIDCDFEKATSKNQTFFSPTLTVNNKFIKTAKMKQDKVEYIITE</sequence>
<dbReference type="InterPro" id="IPR012505">
    <property type="entry name" value="YbbR"/>
</dbReference>
<comment type="caution">
    <text evidence="1">The sequence shown here is derived from an EMBL/GenBank/DDBJ whole genome shotgun (WGS) entry which is preliminary data.</text>
</comment>
<reference evidence="1 2" key="1">
    <citation type="submission" date="2019-08" db="EMBL/GenBank/DDBJ databases">
        <title>Genomes of Subsaximicrobium wynnwilliamsii strains.</title>
        <authorList>
            <person name="Bowman J.P."/>
        </authorList>
    </citation>
    <scope>NUCLEOTIDE SEQUENCE [LARGE SCALE GENOMIC DNA]</scope>
    <source>
        <strain evidence="1 2">2-80-2</strain>
    </source>
</reference>
<dbReference type="PANTHER" id="PTHR37804:SF1">
    <property type="entry name" value="CDAA REGULATORY PROTEIN CDAR"/>
    <property type="match status" value="1"/>
</dbReference>
<dbReference type="InterPro" id="IPR053154">
    <property type="entry name" value="c-di-AMP_regulator"/>
</dbReference>
<keyword evidence="2" id="KW-1185">Reference proteome</keyword>
<dbReference type="OrthoDB" id="1150187at2"/>
<dbReference type="Proteomes" id="UP000321578">
    <property type="component" value="Unassembled WGS sequence"/>
</dbReference>
<gene>
    <name evidence="1" type="ORF">ESY86_01010</name>
</gene>
<protein>
    <submittedName>
        <fullName evidence="1">YbbR-like domain-containing protein</fullName>
    </submittedName>
</protein>
<organism evidence="1 2">
    <name type="scientific">Subsaximicrobium wynnwilliamsii</name>
    <dbReference type="NCBI Taxonomy" id="291179"/>
    <lineage>
        <taxon>Bacteria</taxon>
        <taxon>Pseudomonadati</taxon>
        <taxon>Bacteroidota</taxon>
        <taxon>Flavobacteriia</taxon>
        <taxon>Flavobacteriales</taxon>
        <taxon>Flavobacteriaceae</taxon>
        <taxon>Subsaximicrobium</taxon>
    </lineage>
</organism>
<accession>A0A5C6ZLI0</accession>
<evidence type="ECO:0000313" key="2">
    <source>
        <dbReference type="Proteomes" id="UP000321578"/>
    </source>
</evidence>
<dbReference type="Gene3D" id="2.170.120.40">
    <property type="entry name" value="YbbR-like domain"/>
    <property type="match status" value="1"/>
</dbReference>